<organism evidence="1 2">
    <name type="scientific">Hymenobacter defluvii</name>
    <dbReference type="NCBI Taxonomy" id="2054411"/>
    <lineage>
        <taxon>Bacteria</taxon>
        <taxon>Pseudomonadati</taxon>
        <taxon>Bacteroidota</taxon>
        <taxon>Cytophagia</taxon>
        <taxon>Cytophagales</taxon>
        <taxon>Hymenobacteraceae</taxon>
        <taxon>Hymenobacter</taxon>
    </lineage>
</organism>
<dbReference type="Proteomes" id="UP000670527">
    <property type="component" value="Unassembled WGS sequence"/>
</dbReference>
<dbReference type="EMBL" id="JAGETX010000027">
    <property type="protein sequence ID" value="MBO3273204.1"/>
    <property type="molecule type" value="Genomic_DNA"/>
</dbReference>
<sequence length="139" mass="15516">MQTILDQFQQVDTNANASSANFHVRSIERLQRAYTALLSEYDTIWQAEAEGIVEITLRSRTQTLTVPVGQRLSSAIAMQLSEVLDDQLHALQQRIIREHEDLLKEGDAGDEVKLLELLLTPVDAQGMPVQESSTQDQAA</sequence>
<reference evidence="1 2" key="1">
    <citation type="submission" date="2021-03" db="EMBL/GenBank/DDBJ databases">
        <authorList>
            <person name="Kim M.K."/>
        </authorList>
    </citation>
    <scope>NUCLEOTIDE SEQUENCE [LARGE SCALE GENOMIC DNA]</scope>
    <source>
        <strain evidence="1 2">BT507</strain>
    </source>
</reference>
<protein>
    <submittedName>
        <fullName evidence="1">Uncharacterized protein</fullName>
    </submittedName>
</protein>
<dbReference type="RefSeq" id="WP_208309347.1">
    <property type="nucleotide sequence ID" value="NZ_JAGETX010000027.1"/>
</dbReference>
<name>A0ABS3THQ4_9BACT</name>
<proteinExistence type="predicted"/>
<evidence type="ECO:0000313" key="1">
    <source>
        <dbReference type="EMBL" id="MBO3273204.1"/>
    </source>
</evidence>
<evidence type="ECO:0000313" key="2">
    <source>
        <dbReference type="Proteomes" id="UP000670527"/>
    </source>
</evidence>
<accession>A0ABS3THQ4</accession>
<comment type="caution">
    <text evidence="1">The sequence shown here is derived from an EMBL/GenBank/DDBJ whole genome shotgun (WGS) entry which is preliminary data.</text>
</comment>
<keyword evidence="2" id="KW-1185">Reference proteome</keyword>
<gene>
    <name evidence="1" type="ORF">J4D97_21320</name>
</gene>